<protein>
    <submittedName>
        <fullName evidence="10">Outer membrane protein</fullName>
    </submittedName>
</protein>
<dbReference type="InterPro" id="IPR051906">
    <property type="entry name" value="TolC-like"/>
</dbReference>
<comment type="caution">
    <text evidence="10">The sequence shown here is derived from an EMBL/GenBank/DDBJ whole genome shotgun (WGS) entry which is preliminary data.</text>
</comment>
<gene>
    <name evidence="10" type="ORF">SAMN04487964_106187</name>
</gene>
<evidence type="ECO:0000256" key="7">
    <source>
        <dbReference type="ARBA" id="ARBA00023237"/>
    </source>
</evidence>
<proteinExistence type="inferred from homology"/>
<keyword evidence="4" id="KW-1134">Transmembrane beta strand</keyword>
<dbReference type="Proteomes" id="UP001159257">
    <property type="component" value="Unassembled WGS sequence"/>
</dbReference>
<comment type="subcellular location">
    <subcellularLocation>
        <location evidence="1">Cell outer membrane</location>
    </subcellularLocation>
</comment>
<keyword evidence="6" id="KW-0472">Membrane</keyword>
<evidence type="ECO:0000313" key="11">
    <source>
        <dbReference type="Proteomes" id="UP001159257"/>
    </source>
</evidence>
<keyword evidence="8" id="KW-0175">Coiled coil</keyword>
<evidence type="ECO:0000256" key="3">
    <source>
        <dbReference type="ARBA" id="ARBA00022448"/>
    </source>
</evidence>
<dbReference type="NCBIfam" id="TIGR01844">
    <property type="entry name" value="type_I_sec_TolC"/>
    <property type="match status" value="1"/>
</dbReference>
<keyword evidence="7" id="KW-0998">Cell outer membrane</keyword>
<dbReference type="Gene3D" id="1.20.1600.10">
    <property type="entry name" value="Outer membrane efflux proteins (OEP)"/>
    <property type="match status" value="1"/>
</dbReference>
<evidence type="ECO:0000256" key="1">
    <source>
        <dbReference type="ARBA" id="ARBA00004442"/>
    </source>
</evidence>
<dbReference type="Pfam" id="PF02321">
    <property type="entry name" value="OEP"/>
    <property type="match status" value="2"/>
</dbReference>
<comment type="similarity">
    <text evidence="2">Belongs to the outer membrane factor (OMF) (TC 1.B.17) family.</text>
</comment>
<dbReference type="InterPro" id="IPR003423">
    <property type="entry name" value="OMP_efflux"/>
</dbReference>
<keyword evidence="11" id="KW-1185">Reference proteome</keyword>
<accession>A0ABY1S038</accession>
<feature type="coiled-coil region" evidence="8">
    <location>
        <begin position="536"/>
        <end position="595"/>
    </location>
</feature>
<keyword evidence="3" id="KW-0813">Transport</keyword>
<reference evidence="10 11" key="1">
    <citation type="submission" date="2017-05" db="EMBL/GenBank/DDBJ databases">
        <authorList>
            <person name="Varghese N."/>
            <person name="Submissions S."/>
        </authorList>
    </citation>
    <scope>NUCLEOTIDE SEQUENCE [LARGE SCALE GENOMIC DNA]</scope>
    <source>
        <strain evidence="10 11">CGMCC 1.7287</strain>
    </source>
</reference>
<name>A0ABY1S038_9GAMM</name>
<evidence type="ECO:0000259" key="9">
    <source>
        <dbReference type="Pfam" id="PF11741"/>
    </source>
</evidence>
<dbReference type="RefSeq" id="WP_239039891.1">
    <property type="nucleotide sequence ID" value="NZ_BAAAEY010000004.1"/>
</dbReference>
<dbReference type="InterPro" id="IPR021731">
    <property type="entry name" value="AMIN_dom"/>
</dbReference>
<dbReference type="Gene3D" id="2.60.40.3500">
    <property type="match status" value="1"/>
</dbReference>
<keyword evidence="5" id="KW-0812">Transmembrane</keyword>
<dbReference type="SUPFAM" id="SSF56954">
    <property type="entry name" value="Outer membrane efflux proteins (OEP)"/>
    <property type="match status" value="1"/>
</dbReference>
<evidence type="ECO:0000256" key="6">
    <source>
        <dbReference type="ARBA" id="ARBA00023136"/>
    </source>
</evidence>
<evidence type="ECO:0000256" key="2">
    <source>
        <dbReference type="ARBA" id="ARBA00007613"/>
    </source>
</evidence>
<dbReference type="InterPro" id="IPR010130">
    <property type="entry name" value="T1SS_OMP_TolC"/>
</dbReference>
<dbReference type="PANTHER" id="PTHR30026:SF20">
    <property type="entry name" value="OUTER MEMBRANE PROTEIN TOLC"/>
    <property type="match status" value="1"/>
</dbReference>
<dbReference type="PANTHER" id="PTHR30026">
    <property type="entry name" value="OUTER MEMBRANE PROTEIN TOLC"/>
    <property type="match status" value="1"/>
</dbReference>
<dbReference type="EMBL" id="FXWV01000006">
    <property type="protein sequence ID" value="SMR74538.1"/>
    <property type="molecule type" value="Genomic_DNA"/>
</dbReference>
<dbReference type="Pfam" id="PF11741">
    <property type="entry name" value="AMIN"/>
    <property type="match status" value="1"/>
</dbReference>
<organism evidence="10 11">
    <name type="scientific">Marinobacterium sediminicola</name>
    <dbReference type="NCBI Taxonomy" id="518898"/>
    <lineage>
        <taxon>Bacteria</taxon>
        <taxon>Pseudomonadati</taxon>
        <taxon>Pseudomonadota</taxon>
        <taxon>Gammaproteobacteria</taxon>
        <taxon>Oceanospirillales</taxon>
        <taxon>Oceanospirillaceae</taxon>
        <taxon>Marinobacterium</taxon>
    </lineage>
</organism>
<evidence type="ECO:0000256" key="4">
    <source>
        <dbReference type="ARBA" id="ARBA00022452"/>
    </source>
</evidence>
<feature type="domain" description="AMIN" evidence="9">
    <location>
        <begin position="289"/>
        <end position="359"/>
    </location>
</feature>
<evidence type="ECO:0000256" key="5">
    <source>
        <dbReference type="ARBA" id="ARBA00022692"/>
    </source>
</evidence>
<sequence length="867" mass="95544">MRTGFPGSKRFKPLALMVSGVFVLGLGSGRDLVAAEAVPGTEAVQGDTQREVATGEHRLLIAATPGELLATHLQANGQRLFVTLSASADLDQWRSKAEQLLSQPSIFHKAYVQTIGERNHLVVEFMRPVDLIDETVALNGDNRLSWELLLRERPVDASLRLLDQIKAEKRGNLFDLSFAGHTEMVVEVSLAEQGQKLVVELPGVPTDSVQLPTMPEFLGEPEVTSRSRGGSVLTFTPRLPVDLLDAQIGSDAEKEASFIHLLLVPDAPVQEKTVLPTAIGMANLRSGFGIELQGGESVQAQGYYLTSPGRLVVDFPGVPAEALTGLVGAFEADSRFIQQVRYGSTSLGSARVELTLEPSYAEGLARNVTPFLDRYSGALTVAMPQAAIQPQNGFPDDLRGIAGFELDTLRHVPAFDFTRQPVLSIGSVTLDEAHYASETPIPTGERFKLLDLVDRALEQDPTYRAAEAEFRARREVLPQAKADYLPQVSFSYQYSSKYQTVHESGSIPTGNYDVPGYNLSLNLTQPVYRRANLIAIDQAEVAVEQAKLALLAAEQDLIMRLTTSYLDVLAARDERDLAQAEHNAVMAQLEQAQIRFNSGLLSRADYNESRSLEALTRARVMKAEFKYEDARLAVKEVVGQEVESLHGFNADFRAAPPFPERVDRWVGAALDQNLALQAQRLSTAIAQKEISRRNAEHLPTVDLFVSAGQQVSESTLFSDSRQDVSDYEIGLRLSVPIYSGGRTSSLVREATARLDKTQQEMEREYRKTERVVRSAYSSLVSSTAMLAALREGVLAQEIRLATRLKGFESGIETSVSVLDAYQSYYAARRDFMQSRYEYLKNRLTLKQAVGSLARNDVADLDMMLEPK</sequence>
<evidence type="ECO:0000256" key="8">
    <source>
        <dbReference type="SAM" id="Coils"/>
    </source>
</evidence>
<evidence type="ECO:0000313" key="10">
    <source>
        <dbReference type="EMBL" id="SMR74538.1"/>
    </source>
</evidence>